<feature type="region of interest" description="Disordered" evidence="1">
    <location>
        <begin position="92"/>
        <end position="114"/>
    </location>
</feature>
<sequence length="229" mass="26590">MNNELYEIIKVYATKDHKELTSLLLDKSKDQLIALFNDLITIYINDKNSSLLREYITVSLAGYTPTNTKIGYNGFKQSTQIGGKVIACEAKPQNLHSEDNGKRKSPRRLNGGGNFTDYTHERFAKDKKENPSMLISGFVDGELIYVLEFPFTNPSFVKRLKTLLKKRFPNGRKAGNFLRSANFTFEHYKSCKELNIVYLQKDKLEKHKRQLTEKYYTFLFKKVEHVAKR</sequence>
<evidence type="ECO:0000313" key="2">
    <source>
        <dbReference type="EMBL" id="OHA02960.1"/>
    </source>
</evidence>
<organism evidence="2 3">
    <name type="scientific">Candidatus Sungbacteria bacterium RIFCSPHIGHO2_02_FULL_51_29</name>
    <dbReference type="NCBI Taxonomy" id="1802273"/>
    <lineage>
        <taxon>Bacteria</taxon>
        <taxon>Candidatus Sungiibacteriota</taxon>
    </lineage>
</organism>
<name>A0A1G2KU41_9BACT</name>
<dbReference type="Proteomes" id="UP000177811">
    <property type="component" value="Unassembled WGS sequence"/>
</dbReference>
<proteinExistence type="predicted"/>
<reference evidence="2 3" key="1">
    <citation type="journal article" date="2016" name="Nat. Commun.">
        <title>Thousands of microbial genomes shed light on interconnected biogeochemical processes in an aquifer system.</title>
        <authorList>
            <person name="Anantharaman K."/>
            <person name="Brown C.T."/>
            <person name="Hug L.A."/>
            <person name="Sharon I."/>
            <person name="Castelle C.J."/>
            <person name="Probst A.J."/>
            <person name="Thomas B.C."/>
            <person name="Singh A."/>
            <person name="Wilkins M.J."/>
            <person name="Karaoz U."/>
            <person name="Brodie E.L."/>
            <person name="Williams K.H."/>
            <person name="Hubbard S.S."/>
            <person name="Banfield J.F."/>
        </authorList>
    </citation>
    <scope>NUCLEOTIDE SEQUENCE [LARGE SCALE GENOMIC DNA]</scope>
</reference>
<protein>
    <submittedName>
        <fullName evidence="2">Uncharacterized protein</fullName>
    </submittedName>
</protein>
<evidence type="ECO:0000313" key="3">
    <source>
        <dbReference type="Proteomes" id="UP000177811"/>
    </source>
</evidence>
<dbReference type="EMBL" id="MHQL01000023">
    <property type="protein sequence ID" value="OHA02960.1"/>
    <property type="molecule type" value="Genomic_DNA"/>
</dbReference>
<dbReference type="AlphaFoldDB" id="A0A1G2KU41"/>
<accession>A0A1G2KU41</accession>
<gene>
    <name evidence="2" type="ORF">A3C16_05820</name>
</gene>
<comment type="caution">
    <text evidence="2">The sequence shown here is derived from an EMBL/GenBank/DDBJ whole genome shotgun (WGS) entry which is preliminary data.</text>
</comment>
<evidence type="ECO:0000256" key="1">
    <source>
        <dbReference type="SAM" id="MobiDB-lite"/>
    </source>
</evidence>